<feature type="signal peptide" evidence="2">
    <location>
        <begin position="1"/>
        <end position="20"/>
    </location>
</feature>
<evidence type="ECO:0000313" key="4">
    <source>
        <dbReference type="EnsemblMetazoa" id="XP_028136294.1"/>
    </source>
</evidence>
<reference evidence="4" key="2">
    <citation type="submission" date="2025-05" db="UniProtKB">
        <authorList>
            <consortium name="EnsemblMetazoa"/>
        </authorList>
    </citation>
    <scope>IDENTIFICATION</scope>
</reference>
<keyword evidence="5" id="KW-1185">Reference proteome</keyword>
<evidence type="ECO:0000313" key="5">
    <source>
        <dbReference type="Proteomes" id="UP001652700"/>
    </source>
</evidence>
<sequence length="189" mass="21718">MRYLCLMLALLCINIKFVLGQTFATDPEIDSTELRCLVCEKSIYELTKKVNRLDPNKKVDVGGYRLDVDGNYGHKSIPQTRSELALSELIEGVCTEMDNYVRAKRKRDGSLTLLNMLSEDGTMNPDWSEVDIIQDGDLNKSLKYYCESIMEEYEDEIIKLYQEDETDVSDTFCVKQSNICPQKKIKSEL</sequence>
<evidence type="ECO:0000259" key="3">
    <source>
        <dbReference type="Pfam" id="PF11938"/>
    </source>
</evidence>
<dbReference type="Pfam" id="PF11938">
    <property type="entry name" value="DUF3456"/>
    <property type="match status" value="1"/>
</dbReference>
<dbReference type="KEGG" id="dvv:114331032"/>
<dbReference type="OrthoDB" id="192915at2759"/>
<comment type="similarity">
    <text evidence="1">Belongs to the canopy family.</text>
</comment>
<dbReference type="InterPro" id="IPR021852">
    <property type="entry name" value="DUF3456"/>
</dbReference>
<dbReference type="InterPro" id="IPR042415">
    <property type="entry name" value="CNPY"/>
</dbReference>
<organism evidence="6">
    <name type="scientific">Diabrotica virgifera virgifera</name>
    <name type="common">western corn rootworm</name>
    <dbReference type="NCBI Taxonomy" id="50390"/>
    <lineage>
        <taxon>Eukaryota</taxon>
        <taxon>Metazoa</taxon>
        <taxon>Ecdysozoa</taxon>
        <taxon>Arthropoda</taxon>
        <taxon>Hexapoda</taxon>
        <taxon>Insecta</taxon>
        <taxon>Pterygota</taxon>
        <taxon>Neoptera</taxon>
        <taxon>Endopterygota</taxon>
        <taxon>Coleoptera</taxon>
        <taxon>Polyphaga</taxon>
        <taxon>Cucujiformia</taxon>
        <taxon>Chrysomeloidea</taxon>
        <taxon>Chrysomelidae</taxon>
        <taxon>Galerucinae</taxon>
        <taxon>Diabroticina</taxon>
        <taxon>Diabroticites</taxon>
        <taxon>Diabrotica</taxon>
    </lineage>
</organism>
<keyword evidence="2" id="KW-0732">Signal</keyword>
<feature type="domain" description="DUF3456" evidence="3">
    <location>
        <begin position="35"/>
        <end position="180"/>
    </location>
</feature>
<evidence type="ECO:0000313" key="6">
    <source>
        <dbReference type="RefSeq" id="XP_028136294.1"/>
    </source>
</evidence>
<reference evidence="6" key="1">
    <citation type="submission" date="2025-04" db="UniProtKB">
        <authorList>
            <consortium name="RefSeq"/>
        </authorList>
    </citation>
    <scope>IDENTIFICATION</scope>
    <source>
        <tissue evidence="6">Whole insect</tissue>
    </source>
</reference>
<dbReference type="AlphaFoldDB" id="A0A6P7FJM4"/>
<gene>
    <name evidence="6" type="primary">LOC114331032</name>
</gene>
<dbReference type="CTD" id="36046"/>
<evidence type="ECO:0000256" key="1">
    <source>
        <dbReference type="ARBA" id="ARBA00007285"/>
    </source>
</evidence>
<dbReference type="FunCoup" id="A0A6P7FJM4">
    <property type="interactions" value="1372"/>
</dbReference>
<protein>
    <submittedName>
        <fullName evidence="6">Protein seele</fullName>
    </submittedName>
</protein>
<name>A0A6P7FJM4_DIAVI</name>
<accession>A0A6P7FJM4</accession>
<dbReference type="EnsemblMetazoa" id="XM_028280493.1">
    <property type="protein sequence ID" value="XP_028136294.1"/>
    <property type="gene ID" value="LOC114331032"/>
</dbReference>
<dbReference type="Proteomes" id="UP001652700">
    <property type="component" value="Unplaced"/>
</dbReference>
<dbReference type="GeneID" id="114331032"/>
<proteinExistence type="inferred from homology"/>
<dbReference type="RefSeq" id="XP_028136294.1">
    <property type="nucleotide sequence ID" value="XM_028280493.1"/>
</dbReference>
<dbReference type="PANTHER" id="PTHR13341:SF2">
    <property type="entry name" value="PROTEIN SEELE"/>
    <property type="match status" value="1"/>
</dbReference>
<feature type="chain" id="PRO_5028447932" evidence="2">
    <location>
        <begin position="21"/>
        <end position="189"/>
    </location>
</feature>
<dbReference type="GO" id="GO:0005783">
    <property type="term" value="C:endoplasmic reticulum"/>
    <property type="evidence" value="ECO:0007669"/>
    <property type="project" value="TreeGrafter"/>
</dbReference>
<dbReference type="InParanoid" id="A0A6P7FJM4"/>
<dbReference type="PANTHER" id="PTHR13341">
    <property type="entry name" value="MIR-INTERACTING SAPOSIN-LIKE PROTEIN"/>
    <property type="match status" value="1"/>
</dbReference>
<evidence type="ECO:0000256" key="2">
    <source>
        <dbReference type="SAM" id="SignalP"/>
    </source>
</evidence>